<sequence length="150" mass="16437">MTRVVPWCLVLLLAQASEPAPEVKAELKRHQGVWRAVSFRRDGKETAEAVARSITRTVDGDRVVWRRDGKSFSGSTIVLDPSADPKTIDIVADGGPGRDKTVRGLYKLEGDELTLCTGDPDGPRPKEFKAELGDHQTLMVFAREKPDAGP</sequence>
<dbReference type="NCBIfam" id="TIGR03067">
    <property type="entry name" value="Planc_TIGR03067"/>
    <property type="match status" value="1"/>
</dbReference>
<dbReference type="EMBL" id="JARRAG010000002">
    <property type="protein sequence ID" value="MDG3007951.1"/>
    <property type="molecule type" value="Genomic_DNA"/>
</dbReference>
<protein>
    <submittedName>
        <fullName evidence="1">TIGR03067 domain-containing protein</fullName>
    </submittedName>
</protein>
<name>A0ABT6FK41_9BACT</name>
<dbReference type="RefSeq" id="WP_277864219.1">
    <property type="nucleotide sequence ID" value="NZ_JARRAG010000002.1"/>
</dbReference>
<evidence type="ECO:0000313" key="1">
    <source>
        <dbReference type="EMBL" id="MDG3007951.1"/>
    </source>
</evidence>
<reference evidence="1 2" key="1">
    <citation type="submission" date="2023-03" db="EMBL/GenBank/DDBJ databases">
        <title>Paludisphaera mucosa sp. nov. a novel planctomycete from northern fen.</title>
        <authorList>
            <person name="Ivanova A."/>
        </authorList>
    </citation>
    <scope>NUCLEOTIDE SEQUENCE [LARGE SCALE GENOMIC DNA]</scope>
    <source>
        <strain evidence="1 2">Pla2</strain>
    </source>
</reference>
<organism evidence="1 2">
    <name type="scientific">Paludisphaera mucosa</name>
    <dbReference type="NCBI Taxonomy" id="3030827"/>
    <lineage>
        <taxon>Bacteria</taxon>
        <taxon>Pseudomonadati</taxon>
        <taxon>Planctomycetota</taxon>
        <taxon>Planctomycetia</taxon>
        <taxon>Isosphaerales</taxon>
        <taxon>Isosphaeraceae</taxon>
        <taxon>Paludisphaera</taxon>
    </lineage>
</organism>
<keyword evidence="2" id="KW-1185">Reference proteome</keyword>
<gene>
    <name evidence="1" type="ORF">PZE19_29660</name>
</gene>
<comment type="caution">
    <text evidence="1">The sequence shown here is derived from an EMBL/GenBank/DDBJ whole genome shotgun (WGS) entry which is preliminary data.</text>
</comment>
<dbReference type="Proteomes" id="UP001216907">
    <property type="component" value="Unassembled WGS sequence"/>
</dbReference>
<dbReference type="InterPro" id="IPR017504">
    <property type="entry name" value="CHP03067_Planctomycetes"/>
</dbReference>
<evidence type="ECO:0000313" key="2">
    <source>
        <dbReference type="Proteomes" id="UP001216907"/>
    </source>
</evidence>
<proteinExistence type="predicted"/>
<accession>A0ABT6FK41</accession>